<dbReference type="InterPro" id="IPR041664">
    <property type="entry name" value="AAA_16"/>
</dbReference>
<feature type="compositionally biased region" description="Polar residues" evidence="3">
    <location>
        <begin position="467"/>
        <end position="484"/>
    </location>
</feature>
<evidence type="ECO:0000259" key="4">
    <source>
        <dbReference type="Pfam" id="PF13191"/>
    </source>
</evidence>
<evidence type="ECO:0000313" key="6">
    <source>
        <dbReference type="Proteomes" id="UP000295198"/>
    </source>
</evidence>
<reference evidence="5 6" key="1">
    <citation type="submission" date="2019-01" db="EMBL/GenBank/DDBJ databases">
        <title>Nocardioides guangzhouensis sp. nov., an actinobacterium isolated from soil.</title>
        <authorList>
            <person name="Fu Y."/>
            <person name="Cai Y."/>
            <person name="Lin Z."/>
            <person name="Chen P."/>
        </authorList>
    </citation>
    <scope>NUCLEOTIDE SEQUENCE [LARGE SCALE GENOMIC DNA]</scope>
    <source>
        <strain evidence="5 6">130</strain>
    </source>
</reference>
<dbReference type="Proteomes" id="UP000295198">
    <property type="component" value="Unassembled WGS sequence"/>
</dbReference>
<keyword evidence="6" id="KW-1185">Reference proteome</keyword>
<dbReference type="OrthoDB" id="3202170at2"/>
<evidence type="ECO:0000256" key="3">
    <source>
        <dbReference type="SAM" id="MobiDB-lite"/>
    </source>
</evidence>
<dbReference type="AlphaFoldDB" id="A0A4Q4ZF34"/>
<dbReference type="Pfam" id="PF13191">
    <property type="entry name" value="AAA_16"/>
    <property type="match status" value="1"/>
</dbReference>
<accession>A0A4Q4ZF34</accession>
<gene>
    <name evidence="5" type="ORF">EKO23_09995</name>
</gene>
<feature type="domain" description="Orc1-like AAA ATPase" evidence="4">
    <location>
        <begin position="171"/>
        <end position="326"/>
    </location>
</feature>
<evidence type="ECO:0000313" key="5">
    <source>
        <dbReference type="EMBL" id="RYP86275.1"/>
    </source>
</evidence>
<dbReference type="PANTHER" id="PTHR16305:SF35">
    <property type="entry name" value="TRANSCRIPTIONAL ACTIVATOR DOMAIN"/>
    <property type="match status" value="1"/>
</dbReference>
<evidence type="ECO:0000256" key="1">
    <source>
        <dbReference type="ARBA" id="ARBA00022741"/>
    </source>
</evidence>
<dbReference type="EMBL" id="SDKM01000012">
    <property type="protein sequence ID" value="RYP86275.1"/>
    <property type="molecule type" value="Genomic_DNA"/>
</dbReference>
<keyword evidence="2 5" id="KW-0067">ATP-binding</keyword>
<dbReference type="SUPFAM" id="SSF52540">
    <property type="entry name" value="P-loop containing nucleoside triphosphate hydrolases"/>
    <property type="match status" value="1"/>
</dbReference>
<name>A0A4Q4ZF34_9ACTN</name>
<protein>
    <submittedName>
        <fullName evidence="5">ATP-binding protein</fullName>
    </submittedName>
</protein>
<feature type="region of interest" description="Disordered" evidence="3">
    <location>
        <begin position="70"/>
        <end position="139"/>
    </location>
</feature>
<dbReference type="GO" id="GO:0005524">
    <property type="term" value="F:ATP binding"/>
    <property type="evidence" value="ECO:0007669"/>
    <property type="project" value="UniProtKB-KW"/>
</dbReference>
<evidence type="ECO:0000256" key="2">
    <source>
        <dbReference type="ARBA" id="ARBA00022840"/>
    </source>
</evidence>
<feature type="compositionally biased region" description="Low complexity" evidence="3">
    <location>
        <begin position="592"/>
        <end position="603"/>
    </location>
</feature>
<dbReference type="InterPro" id="IPR027417">
    <property type="entry name" value="P-loop_NTPase"/>
</dbReference>
<dbReference type="GO" id="GO:0005737">
    <property type="term" value="C:cytoplasm"/>
    <property type="evidence" value="ECO:0007669"/>
    <property type="project" value="TreeGrafter"/>
</dbReference>
<keyword evidence="1" id="KW-0547">Nucleotide-binding</keyword>
<feature type="compositionally biased region" description="Polar residues" evidence="3">
    <location>
        <begin position="528"/>
        <end position="543"/>
    </location>
</feature>
<proteinExistence type="predicted"/>
<organism evidence="5 6">
    <name type="scientific">Nocardioides guangzhouensis</name>
    <dbReference type="NCBI Taxonomy" id="2497878"/>
    <lineage>
        <taxon>Bacteria</taxon>
        <taxon>Bacillati</taxon>
        <taxon>Actinomycetota</taxon>
        <taxon>Actinomycetes</taxon>
        <taxon>Propionibacteriales</taxon>
        <taxon>Nocardioidaceae</taxon>
        <taxon>Nocardioides</taxon>
    </lineage>
</organism>
<dbReference type="PANTHER" id="PTHR16305">
    <property type="entry name" value="TESTICULAR SOLUBLE ADENYLYL CYCLASE"/>
    <property type="match status" value="1"/>
</dbReference>
<feature type="region of interest" description="Disordered" evidence="3">
    <location>
        <begin position="435"/>
        <end position="614"/>
    </location>
</feature>
<dbReference type="GO" id="GO:0004016">
    <property type="term" value="F:adenylate cyclase activity"/>
    <property type="evidence" value="ECO:0007669"/>
    <property type="project" value="TreeGrafter"/>
</dbReference>
<sequence length="614" mass="65511">MRRRADVLGPLVELSNPEQLVSRGEWRVWRGGRGDPGLVEGWRPEPERGRVAVRMRARTVDADALVVGPHGRRRAGERGQDECCSSSGDGSRGLGRAVHGLRLPSGVRWGHSPVQRREGVSHVGGIPHRNASARTGSPSSAVVAPVCHAERIPGKGDGAMDRFGGAAERSLVGRGFERRELDDLPVALAGGPAALLLLGDAGIGKTSLWAYGIQAAEAAAQVLVARPSELDLRAAFSGLTDLLRGREEDIANLPGLARTALNRAVGLDAGDASMDQVAVAMAAADLLDDLSAERPVLLAVDDLPWLDPATARVIGYALRRLRDRPVGLLACQRGHAVSDMVRYAVPPERVWTLDLSGLTVDEMTELVRRKLGVVFLRPMTARVHAASGGNPFYALELARHVLLQPDPVPGRGRLPLPPTLSDLVGRRLASVPAATREVLLGQRPHSRPRSPYSKQSPAHGPRRPCNVGSTPASSCSTAARSGSATRCLPRPRTPRPTRRGGVVFTSRWPRWPTASRSVPRTCTPARRSPTSRWLPSWRRQPSTPARGALRRPPRTSSPPPATSRRTATPTGAVGASSPGRTSACWPGRAIEQSKSSAASQSSRSRARSGVGCCC</sequence>
<comment type="caution">
    <text evidence="5">The sequence shown here is derived from an EMBL/GenBank/DDBJ whole genome shotgun (WGS) entry which is preliminary data.</text>
</comment>